<evidence type="ECO:0000256" key="10">
    <source>
        <dbReference type="ARBA" id="ARBA00022840"/>
    </source>
</evidence>
<evidence type="ECO:0000256" key="8">
    <source>
        <dbReference type="ARBA" id="ARBA00022741"/>
    </source>
</evidence>
<keyword evidence="13" id="KW-0636">Prenylation</keyword>
<evidence type="ECO:0000256" key="7">
    <source>
        <dbReference type="ARBA" id="ARBA00022679"/>
    </source>
</evidence>
<dbReference type="PROSITE" id="PS00107">
    <property type="entry name" value="PROTEIN_KINASE_ATP"/>
    <property type="match status" value="1"/>
</dbReference>
<dbReference type="InterPro" id="IPR036305">
    <property type="entry name" value="RGS_sf"/>
</dbReference>
<feature type="active site" description="Proton acceptor" evidence="18">
    <location>
        <position position="316"/>
    </location>
</feature>
<keyword evidence="9 20" id="KW-0418">Kinase</keyword>
<dbReference type="GO" id="GO:0005524">
    <property type="term" value="F:ATP binding"/>
    <property type="evidence" value="ECO:0007669"/>
    <property type="project" value="UniProtKB-UniRule"/>
</dbReference>
<keyword evidence="8 19" id="KW-0547">Nucleotide-binding</keyword>
<evidence type="ECO:0000256" key="15">
    <source>
        <dbReference type="ARBA" id="ARBA00037736"/>
    </source>
</evidence>
<name>A0A2H5AC90_MORMR</name>
<dbReference type="GO" id="GO:0007601">
    <property type="term" value="P:visual perception"/>
    <property type="evidence" value="ECO:0007669"/>
    <property type="project" value="UniProtKB-KW"/>
</dbReference>
<keyword evidence="14" id="KW-0844">Vision</keyword>
<dbReference type="Gene3D" id="1.10.167.10">
    <property type="entry name" value="Regulator of G-protein Signalling 4, domain 2"/>
    <property type="match status" value="1"/>
</dbReference>
<dbReference type="PANTHER" id="PTHR24355:SF12">
    <property type="entry name" value="RHODOPSIN KINASE GRK7"/>
    <property type="match status" value="1"/>
</dbReference>
<dbReference type="InterPro" id="IPR008271">
    <property type="entry name" value="Ser/Thr_kinase_AS"/>
</dbReference>
<evidence type="ECO:0000256" key="12">
    <source>
        <dbReference type="ARBA" id="ARBA00023288"/>
    </source>
</evidence>
<dbReference type="PRINTS" id="PR00717">
    <property type="entry name" value="GPCRKINASE"/>
</dbReference>
<dbReference type="GO" id="GO:0005737">
    <property type="term" value="C:cytoplasm"/>
    <property type="evidence" value="ECO:0007669"/>
    <property type="project" value="TreeGrafter"/>
</dbReference>
<dbReference type="Gene3D" id="3.30.200.20">
    <property type="entry name" value="Phosphorylase Kinase, domain 1"/>
    <property type="match status" value="1"/>
</dbReference>
<keyword evidence="10 19" id="KW-0067">ATP-binding</keyword>
<evidence type="ECO:0000259" key="21">
    <source>
        <dbReference type="PROSITE" id="PS50011"/>
    </source>
</evidence>
<evidence type="ECO:0000259" key="22">
    <source>
        <dbReference type="PROSITE" id="PS50132"/>
    </source>
</evidence>
<reference evidence="24" key="1">
    <citation type="journal article" date="2018" name="Open Biol.">
        <title>Evolution of the shut-off steps of vertebrate phototransduction.</title>
        <authorList>
            <person name="Lamb T.D."/>
            <person name="Patel H.R."/>
            <person name="Chuah A."/>
            <person name="Hunt D.M."/>
        </authorList>
    </citation>
    <scope>NUCLEOTIDE SEQUENCE</scope>
</reference>
<comment type="catalytic activity">
    <reaction evidence="17">
        <text>L-seryl-[rhodopsin] + ATP = O-phospho-L-seryl-[rhodopsin] + ADP + H(+)</text>
        <dbReference type="Rhea" id="RHEA:23356"/>
        <dbReference type="Rhea" id="RHEA-COMP:14594"/>
        <dbReference type="Rhea" id="RHEA-COMP:14595"/>
        <dbReference type="ChEBI" id="CHEBI:15378"/>
        <dbReference type="ChEBI" id="CHEBI:29999"/>
        <dbReference type="ChEBI" id="CHEBI:30616"/>
        <dbReference type="ChEBI" id="CHEBI:83421"/>
        <dbReference type="ChEBI" id="CHEBI:456216"/>
        <dbReference type="EC" id="2.7.11.14"/>
    </reaction>
</comment>
<feature type="domain" description="Protein kinase" evidence="21">
    <location>
        <begin position="191"/>
        <end position="454"/>
    </location>
</feature>
<dbReference type="SMART" id="SM00220">
    <property type="entry name" value="S_TKc"/>
    <property type="match status" value="1"/>
</dbReference>
<keyword evidence="4 20" id="KW-0723">Serine/threonine-protein kinase</keyword>
<dbReference type="EMBL" id="MG063644">
    <property type="protein sequence ID" value="AUG68922.1"/>
    <property type="molecule type" value="mRNA"/>
</dbReference>
<dbReference type="PROSITE" id="PS50011">
    <property type="entry name" value="PROTEIN_KINASE_DOM"/>
    <property type="match status" value="1"/>
</dbReference>
<proteinExistence type="evidence at transcript level"/>
<dbReference type="EC" id="2.7.11.-" evidence="20"/>
<evidence type="ECO:0000256" key="5">
    <source>
        <dbReference type="ARBA" id="ARBA00022553"/>
    </source>
</evidence>
<protein>
    <recommendedName>
        <fullName evidence="20">G protein-coupled receptor kinase</fullName>
        <ecNumber evidence="20">2.7.11.-</ecNumber>
    </recommendedName>
</protein>
<dbReference type="Gene3D" id="1.10.510.10">
    <property type="entry name" value="Transferase(Phosphotransferase) domain 1"/>
    <property type="match status" value="1"/>
</dbReference>
<dbReference type="SUPFAM" id="SSF48097">
    <property type="entry name" value="Regulator of G-protein signaling, RGS"/>
    <property type="match status" value="1"/>
</dbReference>
<dbReference type="SMART" id="SM00315">
    <property type="entry name" value="RGS"/>
    <property type="match status" value="1"/>
</dbReference>
<dbReference type="InterPro" id="IPR011009">
    <property type="entry name" value="Kinase-like_dom_sf"/>
</dbReference>
<dbReference type="InterPro" id="IPR044926">
    <property type="entry name" value="RGS_subdomain_2"/>
</dbReference>
<dbReference type="SUPFAM" id="SSF56112">
    <property type="entry name" value="Protein kinase-like (PK-like)"/>
    <property type="match status" value="1"/>
</dbReference>
<keyword evidence="24" id="KW-0675">Receptor</keyword>
<evidence type="ECO:0000259" key="23">
    <source>
        <dbReference type="PROSITE" id="PS51285"/>
    </source>
</evidence>
<dbReference type="PROSITE" id="PS51285">
    <property type="entry name" value="AGC_KINASE_CTER"/>
    <property type="match status" value="1"/>
</dbReference>
<dbReference type="InterPro" id="IPR000961">
    <property type="entry name" value="AGC-kinase_C"/>
</dbReference>
<feature type="binding site" evidence="19">
    <location>
        <position position="220"/>
    </location>
    <ligand>
        <name>ATP</name>
        <dbReference type="ChEBI" id="CHEBI:30616"/>
    </ligand>
</feature>
<comment type="similarity">
    <text evidence="2 20">Belongs to the protein kinase superfamily. AGC Ser/Thr protein kinase family. GPRK subfamily.</text>
</comment>
<dbReference type="AlphaFoldDB" id="A0A2H5AC90"/>
<dbReference type="PROSITE" id="PS50132">
    <property type="entry name" value="RGS"/>
    <property type="match status" value="1"/>
</dbReference>
<feature type="domain" description="RGS" evidence="22">
    <location>
        <begin position="66"/>
        <end position="176"/>
    </location>
</feature>
<evidence type="ECO:0000256" key="14">
    <source>
        <dbReference type="ARBA" id="ARBA00023305"/>
    </source>
</evidence>
<evidence type="ECO:0000256" key="19">
    <source>
        <dbReference type="PROSITE-ProRule" id="PRU10141"/>
    </source>
</evidence>
<sequence>MCDMGALDNLIANTAYLEARKSGDGGSKEAARRRRSLALPSPTKCKSLYKSIKDSNLEYDAVCEVQPIGRHLFRKFLLSKPEYSGIATFTDAVSKFELADDDGSRSGLLAVVVAFLRAGSVKRLIFVSNELATKAESSDANEQEAAISLARQEMRTFLSGAVFHEFLQSAFYEKFLQWKMLEKKPVTEKTFYEFRTLGKGGFGEVCAVQAKVSGKMYACKKLDKKRLKKKKGEKLVLVEKEVLEIVNSPFVVQLAYAYETKTHLCLTMSLMIGGDLRYHIYQMGTPGLEKDRVLFYAAQITCGLQHLHTLRVIYRDMKPENVLLDDAGHCRLSDMGLAVLLKNDSKKTTQRAGTNGYMAPEVINEERYTYSCDWFSLGCTIYEMIAGRTPFKDYKETVTKEELRRRTLEDNVAYFHRNFCADSKSICDQLLAKKPANRLGCRGDDDNPRKHPYFQSINFHRLEAGLVNPPFVPDPGKVYAKDIGDIMEFSEIKGIEIDEKDQKFYSQFSTGCIPTAWQEEMIETGIFDDLNDPNHVEQKPTKNGTPSSTCVLL</sequence>
<keyword evidence="3" id="KW-0488">Methylation</keyword>
<dbReference type="SMART" id="SM00133">
    <property type="entry name" value="S_TK_X"/>
    <property type="match status" value="1"/>
</dbReference>
<evidence type="ECO:0000256" key="13">
    <source>
        <dbReference type="ARBA" id="ARBA00023289"/>
    </source>
</evidence>
<dbReference type="GO" id="GO:0016020">
    <property type="term" value="C:membrane"/>
    <property type="evidence" value="ECO:0007669"/>
    <property type="project" value="UniProtKB-SubCell"/>
</dbReference>
<evidence type="ECO:0000256" key="1">
    <source>
        <dbReference type="ARBA" id="ARBA00004635"/>
    </source>
</evidence>
<dbReference type="InterPro" id="IPR000239">
    <property type="entry name" value="GPCR_kinase"/>
</dbReference>
<keyword evidence="12" id="KW-0449">Lipoprotein</keyword>
<comment type="function">
    <text evidence="15">Retina-specific kinase involved in the shutoff of the photoresponse and adaptation to changing light conditions via cone opsin phosphorylation, including rhodopsin (RHO).</text>
</comment>
<dbReference type="Pfam" id="PF00069">
    <property type="entry name" value="Pkinase"/>
    <property type="match status" value="1"/>
</dbReference>
<keyword evidence="7 20" id="KW-0808">Transferase</keyword>
<keyword evidence="5" id="KW-0597">Phosphoprotein</keyword>
<dbReference type="Pfam" id="PF00615">
    <property type="entry name" value="RGS"/>
    <property type="match status" value="1"/>
</dbReference>
<keyword evidence="6" id="KW-0716">Sensory transduction</keyword>
<evidence type="ECO:0000256" key="20">
    <source>
        <dbReference type="RuleBase" id="RU000308"/>
    </source>
</evidence>
<dbReference type="PANTHER" id="PTHR24355">
    <property type="entry name" value="G PROTEIN-COUPLED RECEPTOR KINASE/RIBOSOMAL PROTEIN S6 KINASE"/>
    <property type="match status" value="1"/>
</dbReference>
<evidence type="ECO:0000256" key="4">
    <source>
        <dbReference type="ARBA" id="ARBA00022527"/>
    </source>
</evidence>
<dbReference type="GO" id="GO:0007165">
    <property type="term" value="P:signal transduction"/>
    <property type="evidence" value="ECO:0007669"/>
    <property type="project" value="InterPro"/>
</dbReference>
<dbReference type="GO" id="GO:0050254">
    <property type="term" value="F:rhodopsin kinase activity"/>
    <property type="evidence" value="ECO:0007669"/>
    <property type="project" value="UniProtKB-EC"/>
</dbReference>
<dbReference type="PROSITE" id="PS00108">
    <property type="entry name" value="PROTEIN_KINASE_ST"/>
    <property type="match status" value="1"/>
</dbReference>
<evidence type="ECO:0000256" key="2">
    <source>
        <dbReference type="ARBA" id="ARBA00009793"/>
    </source>
</evidence>
<evidence type="ECO:0000256" key="17">
    <source>
        <dbReference type="ARBA" id="ARBA00049249"/>
    </source>
</evidence>
<evidence type="ECO:0000256" key="6">
    <source>
        <dbReference type="ARBA" id="ARBA00022606"/>
    </source>
</evidence>
<keyword evidence="11" id="KW-0472">Membrane</keyword>
<evidence type="ECO:0000256" key="3">
    <source>
        <dbReference type="ARBA" id="ARBA00022481"/>
    </source>
</evidence>
<dbReference type="GO" id="GO:0009966">
    <property type="term" value="P:regulation of signal transduction"/>
    <property type="evidence" value="ECO:0007669"/>
    <property type="project" value="TreeGrafter"/>
</dbReference>
<evidence type="ECO:0000313" key="24">
    <source>
        <dbReference type="EMBL" id="AUG68922.1"/>
    </source>
</evidence>
<comment type="catalytic activity">
    <reaction evidence="16">
        <text>L-threonyl-[rhodopsin] + ATP = O-phospho-L-threonyl-[rhodopsin] + ADP + H(+)</text>
        <dbReference type="Rhea" id="RHEA:56552"/>
        <dbReference type="Rhea" id="RHEA-COMP:14596"/>
        <dbReference type="Rhea" id="RHEA-COMP:14597"/>
        <dbReference type="ChEBI" id="CHEBI:15378"/>
        <dbReference type="ChEBI" id="CHEBI:30013"/>
        <dbReference type="ChEBI" id="CHEBI:30616"/>
        <dbReference type="ChEBI" id="CHEBI:61977"/>
        <dbReference type="ChEBI" id="CHEBI:456216"/>
        <dbReference type="EC" id="2.7.11.14"/>
    </reaction>
</comment>
<accession>A0A2H5AC90</accession>
<organism evidence="24">
    <name type="scientific">Mordacia mordax</name>
    <name type="common">Southern hemisphere lamprey</name>
    <dbReference type="NCBI Taxonomy" id="7755"/>
    <lineage>
        <taxon>Eukaryota</taxon>
        <taxon>Metazoa</taxon>
        <taxon>Chordata</taxon>
        <taxon>Craniata</taxon>
        <taxon>Vertebrata</taxon>
        <taxon>Cyclostomata</taxon>
        <taxon>Hyperoartia</taxon>
        <taxon>Petromyzontiformes</taxon>
        <taxon>Petromyzontidae</taxon>
        <taxon>Mordacia</taxon>
    </lineage>
</organism>
<dbReference type="FunFam" id="1.10.510.10:FF:000074">
    <property type="entry name" value="G protein-coupled receptor kinase"/>
    <property type="match status" value="1"/>
</dbReference>
<dbReference type="InterPro" id="IPR000719">
    <property type="entry name" value="Prot_kinase_dom"/>
</dbReference>
<dbReference type="InterPro" id="IPR016137">
    <property type="entry name" value="RGS"/>
</dbReference>
<comment type="subcellular location">
    <subcellularLocation>
        <location evidence="1">Membrane</location>
        <topology evidence="1">Lipid-anchor</topology>
    </subcellularLocation>
</comment>
<evidence type="ECO:0000256" key="9">
    <source>
        <dbReference type="ARBA" id="ARBA00022777"/>
    </source>
</evidence>
<evidence type="ECO:0000256" key="16">
    <source>
        <dbReference type="ARBA" id="ARBA00048717"/>
    </source>
</evidence>
<feature type="domain" description="AGC-kinase C-terminal" evidence="23">
    <location>
        <begin position="455"/>
        <end position="520"/>
    </location>
</feature>
<evidence type="ECO:0000256" key="11">
    <source>
        <dbReference type="ARBA" id="ARBA00023136"/>
    </source>
</evidence>
<dbReference type="InterPro" id="IPR017441">
    <property type="entry name" value="Protein_kinase_ATP_BS"/>
</dbReference>
<evidence type="ECO:0000256" key="18">
    <source>
        <dbReference type="PIRSR" id="PIRSR600239-51"/>
    </source>
</evidence>